<organism evidence="14 15">
    <name type="scientific">Naumovozyma castellii</name>
    <name type="common">Yeast</name>
    <name type="synonym">Saccharomyces castellii</name>
    <dbReference type="NCBI Taxonomy" id="27288"/>
    <lineage>
        <taxon>Eukaryota</taxon>
        <taxon>Fungi</taxon>
        <taxon>Dikarya</taxon>
        <taxon>Ascomycota</taxon>
        <taxon>Saccharomycotina</taxon>
        <taxon>Saccharomycetes</taxon>
        <taxon>Saccharomycetales</taxon>
        <taxon>Saccharomycetaceae</taxon>
        <taxon>Naumovozyma</taxon>
    </lineage>
</organism>
<evidence type="ECO:0000256" key="1">
    <source>
        <dbReference type="ARBA" id="ARBA00004173"/>
    </source>
</evidence>
<keyword evidence="8" id="KW-0520">NAD</keyword>
<dbReference type="InterPro" id="IPR023753">
    <property type="entry name" value="FAD/NAD-binding_dom"/>
</dbReference>
<dbReference type="STRING" id="1064592.G0V660"/>
<dbReference type="RefSeq" id="XP_003673339.1">
    <property type="nucleotide sequence ID" value="XM_003673291.1"/>
</dbReference>
<evidence type="ECO:0000313" key="15">
    <source>
        <dbReference type="Proteomes" id="UP000001640"/>
    </source>
</evidence>
<dbReference type="PANTHER" id="PTHR43706">
    <property type="entry name" value="NADH DEHYDROGENASE"/>
    <property type="match status" value="1"/>
</dbReference>
<accession>G0V660</accession>
<dbReference type="PRINTS" id="PR00368">
    <property type="entry name" value="FADPNR"/>
</dbReference>
<protein>
    <recommendedName>
        <fullName evidence="3">NADH:ubiquinone reductase (non-electrogenic)</fullName>
        <ecNumber evidence="3">1.6.5.9</ecNumber>
    </recommendedName>
</protein>
<proteinExistence type="inferred from homology"/>
<comment type="subcellular location">
    <subcellularLocation>
        <location evidence="1">Mitochondrion</location>
    </subcellularLocation>
</comment>
<evidence type="ECO:0000256" key="9">
    <source>
        <dbReference type="ARBA" id="ARBA00023128"/>
    </source>
</evidence>
<evidence type="ECO:0000256" key="5">
    <source>
        <dbReference type="ARBA" id="ARBA00022827"/>
    </source>
</evidence>
<dbReference type="eggNOG" id="KOG2495">
    <property type="taxonomic scope" value="Eukaryota"/>
</dbReference>
<dbReference type="Proteomes" id="UP000001640">
    <property type="component" value="Chromosome 1"/>
</dbReference>
<evidence type="ECO:0000256" key="8">
    <source>
        <dbReference type="ARBA" id="ARBA00023027"/>
    </source>
</evidence>
<name>G0V660_NAUCA</name>
<dbReference type="GeneID" id="96900437"/>
<keyword evidence="5" id="KW-0274">FAD</keyword>
<dbReference type="Pfam" id="PF22366">
    <property type="entry name" value="NDH2_C"/>
    <property type="match status" value="1"/>
</dbReference>
<dbReference type="OMA" id="MQGGLHV"/>
<dbReference type="InterPro" id="IPR054585">
    <property type="entry name" value="NDH2-like_C"/>
</dbReference>
<reference evidence="14 15" key="1">
    <citation type="journal article" date="2011" name="Proc. Natl. Acad. Sci. U.S.A.">
        <title>Evolutionary erosion of yeast sex chromosomes by mating-type switching accidents.</title>
        <authorList>
            <person name="Gordon J.L."/>
            <person name="Armisen D."/>
            <person name="Proux-Wera E."/>
            <person name="Oheigeartaigh S.S."/>
            <person name="Byrne K.P."/>
            <person name="Wolfe K.H."/>
        </authorList>
    </citation>
    <scope>NUCLEOTIDE SEQUENCE [LARGE SCALE GENOMIC DNA]</scope>
    <source>
        <strain evidence="15">ATCC 76901 / BCRC 22586 / CBS 4309 / NBRC 1992 / NRRL Y-12630</strain>
    </source>
</reference>
<dbReference type="GO" id="GO:0015980">
    <property type="term" value="P:energy derivation by oxidation of organic compounds"/>
    <property type="evidence" value="ECO:0007669"/>
    <property type="project" value="UniProtKB-ARBA"/>
</dbReference>
<evidence type="ECO:0000256" key="3">
    <source>
        <dbReference type="ARBA" id="ARBA00012637"/>
    </source>
</evidence>
<keyword evidence="9" id="KW-0496">Mitochondrion</keyword>
<evidence type="ECO:0000256" key="11">
    <source>
        <dbReference type="ARBA" id="ARBA00049010"/>
    </source>
</evidence>
<dbReference type="AlphaFoldDB" id="G0V660"/>
<dbReference type="FunFam" id="3.50.50.100:FF:000007">
    <property type="entry name" value="Rotenone-insensitive NADH-ubiquinone oxidoreductase, mitochondrial"/>
    <property type="match status" value="1"/>
</dbReference>
<gene>
    <name evidence="14" type="primary">NCAS0A03930</name>
    <name evidence="14" type="ordered locus">NCAS_0A03930</name>
</gene>
<dbReference type="Pfam" id="PF07992">
    <property type="entry name" value="Pyr_redox_2"/>
    <property type="match status" value="1"/>
</dbReference>
<comment type="similarity">
    <text evidence="2">Belongs to the NADH dehydrogenase family.</text>
</comment>
<feature type="domain" description="FAD/NAD(P)-binding" evidence="12">
    <location>
        <begin position="96"/>
        <end position="429"/>
    </location>
</feature>
<comment type="catalytic activity">
    <reaction evidence="10">
        <text>a quinone + NADH + H(+) = a quinol + NAD(+)</text>
        <dbReference type="Rhea" id="RHEA:46160"/>
        <dbReference type="ChEBI" id="CHEBI:15378"/>
        <dbReference type="ChEBI" id="CHEBI:24646"/>
        <dbReference type="ChEBI" id="CHEBI:57540"/>
        <dbReference type="ChEBI" id="CHEBI:57945"/>
        <dbReference type="ChEBI" id="CHEBI:132124"/>
        <dbReference type="EC" id="1.6.5.9"/>
    </reaction>
</comment>
<dbReference type="PANTHER" id="PTHR43706:SF47">
    <property type="entry name" value="EXTERNAL NADH-UBIQUINONE OXIDOREDUCTASE 1, MITOCHONDRIAL-RELATED"/>
    <property type="match status" value="1"/>
</dbReference>
<dbReference type="OrthoDB" id="3244603at2759"/>
<keyword evidence="4" id="KW-0285">Flavoprotein</keyword>
<dbReference type="GO" id="GO:0050136">
    <property type="term" value="F:NADH dehydrogenase (quinone) (non-electrogenic) activity"/>
    <property type="evidence" value="ECO:0007669"/>
    <property type="project" value="UniProtKB-EC"/>
</dbReference>
<keyword evidence="15" id="KW-1185">Reference proteome</keyword>
<comment type="catalytic activity">
    <reaction evidence="11">
        <text>a ubiquinone + NADH + H(+) = a ubiquinol + NAD(+)</text>
        <dbReference type="Rhea" id="RHEA:23152"/>
        <dbReference type="Rhea" id="RHEA-COMP:9565"/>
        <dbReference type="Rhea" id="RHEA-COMP:9566"/>
        <dbReference type="ChEBI" id="CHEBI:15378"/>
        <dbReference type="ChEBI" id="CHEBI:16389"/>
        <dbReference type="ChEBI" id="CHEBI:17976"/>
        <dbReference type="ChEBI" id="CHEBI:57540"/>
        <dbReference type="ChEBI" id="CHEBI:57945"/>
    </reaction>
</comment>
<dbReference type="HOGENOM" id="CLU_021377_1_0_1"/>
<feature type="domain" description="External alternative NADH-ubiquinone oxidoreductase-like C-terminal" evidence="13">
    <location>
        <begin position="475"/>
        <end position="539"/>
    </location>
</feature>
<evidence type="ECO:0000259" key="13">
    <source>
        <dbReference type="Pfam" id="PF22366"/>
    </source>
</evidence>
<dbReference type="InterPro" id="IPR036188">
    <property type="entry name" value="FAD/NAD-bd_sf"/>
</dbReference>
<evidence type="ECO:0000313" key="14">
    <source>
        <dbReference type="EMBL" id="CCC66951.1"/>
    </source>
</evidence>
<dbReference type="EC" id="1.6.5.9" evidence="3"/>
<reference key="2">
    <citation type="submission" date="2011-08" db="EMBL/GenBank/DDBJ databases">
        <title>Genome sequence of Naumovozyma castellii.</title>
        <authorList>
            <person name="Gordon J.L."/>
            <person name="Armisen D."/>
            <person name="Proux-Wera E."/>
            <person name="OhEigeartaigh S.S."/>
            <person name="Byrne K.P."/>
            <person name="Wolfe K.H."/>
        </authorList>
    </citation>
    <scope>NUCLEOTIDE SEQUENCE</scope>
    <source>
        <strain>Type strain:CBS 4309</strain>
    </source>
</reference>
<dbReference type="InterPro" id="IPR045024">
    <property type="entry name" value="NDH-2"/>
</dbReference>
<evidence type="ECO:0000256" key="6">
    <source>
        <dbReference type="ARBA" id="ARBA00022946"/>
    </source>
</evidence>
<evidence type="ECO:0000259" key="12">
    <source>
        <dbReference type="Pfam" id="PF07992"/>
    </source>
</evidence>
<dbReference type="Gene3D" id="3.50.50.100">
    <property type="match status" value="1"/>
</dbReference>
<evidence type="ECO:0000256" key="4">
    <source>
        <dbReference type="ARBA" id="ARBA00022630"/>
    </source>
</evidence>
<dbReference type="EMBL" id="HE576752">
    <property type="protein sequence ID" value="CCC66951.1"/>
    <property type="molecule type" value="Genomic_DNA"/>
</dbReference>
<keyword evidence="6" id="KW-0809">Transit peptide</keyword>
<dbReference type="KEGG" id="ncs:NCAS_0A03930"/>
<sequence>MFNARLPLLLRTSGPRTQLRLFSRNTRALNQQQPPAPSQSSAPRIINRVGKFAWKFTLYGILAGTTYTVYSLYRETNPYNQLPQSTTFPNGSKRKTIVILGSGWGSISLLKTLDTSLYNVVVVSPRNYFLFTPLLPSTPMRTIELKSITEPVRAIMRQRKGEVTYYEATANDIDIKNKKLTLQTTCHDDNENMQRELQLDYDYLVVGIGAQSTTFNIPGVYENANFLKEISDSEKIRLKVLKNIETASFLKKDDPERQRLLNFVVVGGGPTGVEFAAELNDYVSQDLKKWLPDISKDIKVTLVEALPNILNMFEKSLIDYTQTFLQKENIDLKLKTMVQSVDENIVTAKMDGKEVEIPYGVLVWATGNAPTQLAKKMMNDLKEEQTSPRGLLINDRLQMLGAEDSVFAIGDCTFHPGLFPTAQVAHQEGGYLAEQFKLLHQLDQCKWEMNTANTDNTKELNKLENKLNEPFKYIHRGTLSYIGAERAIVELTIGDNKFKMHGPFAFWFWKTVYLSMCLSFKNRALVAFDWCKTYFFGRDSSV</sequence>
<evidence type="ECO:0000256" key="2">
    <source>
        <dbReference type="ARBA" id="ARBA00005272"/>
    </source>
</evidence>
<evidence type="ECO:0000256" key="10">
    <source>
        <dbReference type="ARBA" id="ARBA00047599"/>
    </source>
</evidence>
<evidence type="ECO:0000256" key="7">
    <source>
        <dbReference type="ARBA" id="ARBA00023002"/>
    </source>
</evidence>
<dbReference type="GO" id="GO:0005739">
    <property type="term" value="C:mitochondrion"/>
    <property type="evidence" value="ECO:0007669"/>
    <property type="project" value="UniProtKB-SubCell"/>
</dbReference>
<dbReference type="InParanoid" id="G0V660"/>
<dbReference type="SUPFAM" id="SSF51905">
    <property type="entry name" value="FAD/NAD(P)-binding domain"/>
    <property type="match status" value="2"/>
</dbReference>
<keyword evidence="7" id="KW-0560">Oxidoreductase</keyword>